<comment type="caution">
    <text evidence="4">The sequence shown here is derived from an EMBL/GenBank/DDBJ whole genome shotgun (WGS) entry which is preliminary data.</text>
</comment>
<dbReference type="InterPro" id="IPR000182">
    <property type="entry name" value="GNAT_dom"/>
</dbReference>
<evidence type="ECO:0000256" key="1">
    <source>
        <dbReference type="ARBA" id="ARBA00022679"/>
    </source>
</evidence>
<accession>A0A845DVN9</accession>
<dbReference type="OrthoDB" id="9798006at2"/>
<evidence type="ECO:0000259" key="3">
    <source>
        <dbReference type="PROSITE" id="PS51186"/>
    </source>
</evidence>
<dbReference type="Proteomes" id="UP000460949">
    <property type="component" value="Unassembled WGS sequence"/>
</dbReference>
<evidence type="ECO:0000313" key="4">
    <source>
        <dbReference type="EMBL" id="MYL21731.1"/>
    </source>
</evidence>
<keyword evidence="1 4" id="KW-0808">Transferase</keyword>
<dbReference type="EMBL" id="WMET01000006">
    <property type="protein sequence ID" value="MYL21731.1"/>
    <property type="molecule type" value="Genomic_DNA"/>
</dbReference>
<evidence type="ECO:0000313" key="5">
    <source>
        <dbReference type="Proteomes" id="UP000460949"/>
    </source>
</evidence>
<dbReference type="PANTHER" id="PTHR43877:SF1">
    <property type="entry name" value="ACETYLTRANSFERASE"/>
    <property type="match status" value="1"/>
</dbReference>
<dbReference type="Gene3D" id="3.40.630.30">
    <property type="match status" value="1"/>
</dbReference>
<reference evidence="4 5" key="1">
    <citation type="submission" date="2019-11" db="EMBL/GenBank/DDBJ databases">
        <title>Genome sequences of 17 halophilic strains isolated from different environments.</title>
        <authorList>
            <person name="Furrow R.E."/>
        </authorList>
    </citation>
    <scope>NUCLEOTIDE SEQUENCE [LARGE SCALE GENOMIC DNA]</scope>
    <source>
        <strain evidence="4 5">22511_23_Filter</strain>
    </source>
</reference>
<dbReference type="InterPro" id="IPR016181">
    <property type="entry name" value="Acyl_CoA_acyltransferase"/>
</dbReference>
<dbReference type="PROSITE" id="PS51186">
    <property type="entry name" value="GNAT"/>
    <property type="match status" value="1"/>
</dbReference>
<dbReference type="InterPro" id="IPR050832">
    <property type="entry name" value="Bact_Acetyltransf"/>
</dbReference>
<feature type="domain" description="N-acetyltransferase" evidence="3">
    <location>
        <begin position="2"/>
        <end position="162"/>
    </location>
</feature>
<organism evidence="4 5">
    <name type="scientific">Halobacillus litoralis</name>
    <dbReference type="NCBI Taxonomy" id="45668"/>
    <lineage>
        <taxon>Bacteria</taxon>
        <taxon>Bacillati</taxon>
        <taxon>Bacillota</taxon>
        <taxon>Bacilli</taxon>
        <taxon>Bacillales</taxon>
        <taxon>Bacillaceae</taxon>
        <taxon>Halobacillus</taxon>
    </lineage>
</organism>
<protein>
    <submittedName>
        <fullName evidence="4">GNAT family N-acetyltransferase</fullName>
    </submittedName>
</protein>
<name>A0A845DVN9_9BACI</name>
<sequence length="162" mass="18749">MAVIREVEDRDLMHFTRYAVDFLHAVKDEQEGQLSGDVLRDRKFWAADQFTNAAPEQKLMAAEVEGRLIGYGLAVLDQDSVGERTGRIRELYVDEFYRREGIGTELCRALLDWMKQQHVTCIQVEWQGTKQGGQEFFQSFGFIPVRTVYQYPEHLPSGGREE</sequence>
<evidence type="ECO:0000256" key="2">
    <source>
        <dbReference type="ARBA" id="ARBA00023315"/>
    </source>
</evidence>
<gene>
    <name evidence="4" type="ORF">GLW04_17670</name>
</gene>
<dbReference type="GO" id="GO:0016747">
    <property type="term" value="F:acyltransferase activity, transferring groups other than amino-acyl groups"/>
    <property type="evidence" value="ECO:0007669"/>
    <property type="project" value="InterPro"/>
</dbReference>
<dbReference type="AlphaFoldDB" id="A0A845DVN9"/>
<dbReference type="PANTHER" id="PTHR43877">
    <property type="entry name" value="AMINOALKYLPHOSPHONATE N-ACETYLTRANSFERASE-RELATED-RELATED"/>
    <property type="match status" value="1"/>
</dbReference>
<dbReference type="Pfam" id="PF00583">
    <property type="entry name" value="Acetyltransf_1"/>
    <property type="match status" value="1"/>
</dbReference>
<keyword evidence="2" id="KW-0012">Acyltransferase</keyword>
<proteinExistence type="predicted"/>
<dbReference type="CDD" id="cd04301">
    <property type="entry name" value="NAT_SF"/>
    <property type="match status" value="1"/>
</dbReference>
<dbReference type="SUPFAM" id="SSF55729">
    <property type="entry name" value="Acyl-CoA N-acyltransferases (Nat)"/>
    <property type="match status" value="1"/>
</dbReference>